<dbReference type="PANTHER" id="PTHR11091">
    <property type="entry name" value="OXIDOREDUCTASE-RELATED"/>
    <property type="match status" value="1"/>
</dbReference>
<name>A0A1H8H5I9_9BACL</name>
<dbReference type="InterPro" id="IPR043143">
    <property type="entry name" value="Mal/L-sulf/L-lact_DH-like_NADP"/>
</dbReference>
<protein>
    <submittedName>
        <fullName evidence="3">Malate/lactate/ureidoglycolate dehydrogenase, LDH2 family</fullName>
    </submittedName>
</protein>
<sequence>MRRLGVPELDAKVTADSLVQANLEGTDSHGISRLPIYARRLMDQRINKNPDIKIERSGSVIKVDGDNGLGQVVSYRSVQAAIPVAKETGIAGIAVHHSNHNGTAAYYCQHACREEMILIAMTNSPSGMIPHGGRQAYLGTNPIGFGFPVRSGPPVIVDMSSSVAARGKIILAAKEGREIPSGWAVDADGAVTTDPVAALQGGVLPFGGAKGFALATAIEILAGVLSGAGFGPHVQSIYHDRHGAADVGHFFILLNIAHWMPIEAYYDRLDQFIKELKAIPLAKHAEEICYPGERRFRRWQDRRKNGIPLSGDVCMELQKLAKICRVPFSLADEQGGDTRQGETH</sequence>
<evidence type="ECO:0000313" key="3">
    <source>
        <dbReference type="EMBL" id="SEN50987.1"/>
    </source>
</evidence>
<dbReference type="GO" id="GO:0016491">
    <property type="term" value="F:oxidoreductase activity"/>
    <property type="evidence" value="ECO:0007669"/>
    <property type="project" value="UniProtKB-KW"/>
</dbReference>
<dbReference type="InterPro" id="IPR043144">
    <property type="entry name" value="Mal/L-sulf/L-lact_DH-like_ah"/>
</dbReference>
<dbReference type="SUPFAM" id="SSF89733">
    <property type="entry name" value="L-sulfolactate dehydrogenase-like"/>
    <property type="match status" value="1"/>
</dbReference>
<dbReference type="InterPro" id="IPR003767">
    <property type="entry name" value="Malate/L-lactate_DH-like"/>
</dbReference>
<dbReference type="STRING" id="1173111.SAMN05444955_11332"/>
<accession>A0A1H8H5I9</accession>
<evidence type="ECO:0000256" key="2">
    <source>
        <dbReference type="ARBA" id="ARBA00023002"/>
    </source>
</evidence>
<evidence type="ECO:0000256" key="1">
    <source>
        <dbReference type="ARBA" id="ARBA00006056"/>
    </source>
</evidence>
<organism evidence="3 4">
    <name type="scientific">Lihuaxuella thermophila</name>
    <dbReference type="NCBI Taxonomy" id="1173111"/>
    <lineage>
        <taxon>Bacteria</taxon>
        <taxon>Bacillati</taxon>
        <taxon>Bacillota</taxon>
        <taxon>Bacilli</taxon>
        <taxon>Bacillales</taxon>
        <taxon>Thermoactinomycetaceae</taxon>
        <taxon>Lihuaxuella</taxon>
    </lineage>
</organism>
<keyword evidence="2" id="KW-0560">Oxidoreductase</keyword>
<dbReference type="AlphaFoldDB" id="A0A1H8H5I9"/>
<keyword evidence="4" id="KW-1185">Reference proteome</keyword>
<gene>
    <name evidence="3" type="ORF">SAMN05444955_11332</name>
</gene>
<dbReference type="EMBL" id="FOCQ01000013">
    <property type="protein sequence ID" value="SEN50987.1"/>
    <property type="molecule type" value="Genomic_DNA"/>
</dbReference>
<dbReference type="Gene3D" id="1.10.1530.10">
    <property type="match status" value="1"/>
</dbReference>
<dbReference type="Proteomes" id="UP000199695">
    <property type="component" value="Unassembled WGS sequence"/>
</dbReference>
<dbReference type="Gene3D" id="3.30.1370.60">
    <property type="entry name" value="Hypothetical oxidoreductase yiak, domain 2"/>
    <property type="match status" value="1"/>
</dbReference>
<dbReference type="InterPro" id="IPR036111">
    <property type="entry name" value="Mal/L-sulfo/L-lacto_DH-like_sf"/>
</dbReference>
<dbReference type="Pfam" id="PF02615">
    <property type="entry name" value="Ldh_2"/>
    <property type="match status" value="1"/>
</dbReference>
<evidence type="ECO:0000313" key="4">
    <source>
        <dbReference type="Proteomes" id="UP000199695"/>
    </source>
</evidence>
<reference evidence="3 4" key="1">
    <citation type="submission" date="2016-10" db="EMBL/GenBank/DDBJ databases">
        <authorList>
            <person name="de Groot N.N."/>
        </authorList>
    </citation>
    <scope>NUCLEOTIDE SEQUENCE [LARGE SCALE GENOMIC DNA]</scope>
    <source>
        <strain evidence="3 4">DSM 46701</strain>
    </source>
</reference>
<proteinExistence type="inferred from homology"/>
<comment type="similarity">
    <text evidence="1">Belongs to the LDH2/MDH2 oxidoreductase family.</text>
</comment>
<dbReference type="PANTHER" id="PTHR11091:SF0">
    <property type="entry name" value="MALATE DEHYDROGENASE"/>
    <property type="match status" value="1"/>
</dbReference>